<dbReference type="AlphaFoldDB" id="D8TZ20"/>
<proteinExistence type="predicted"/>
<accession>D8TZ20</accession>
<feature type="region of interest" description="Disordered" evidence="1">
    <location>
        <begin position="354"/>
        <end position="397"/>
    </location>
</feature>
<protein>
    <submittedName>
        <fullName evidence="2">Uncharacterized protein</fullName>
    </submittedName>
</protein>
<gene>
    <name evidence="2" type="ORF">VOLCADRAFT_105175</name>
</gene>
<dbReference type="EMBL" id="GL378346">
    <property type="protein sequence ID" value="EFJ47200.1"/>
    <property type="molecule type" value="Genomic_DNA"/>
</dbReference>
<evidence type="ECO:0000313" key="2">
    <source>
        <dbReference type="EMBL" id="EFJ47200.1"/>
    </source>
</evidence>
<evidence type="ECO:0000313" key="3">
    <source>
        <dbReference type="Proteomes" id="UP000001058"/>
    </source>
</evidence>
<dbReference type="Pfam" id="PF04720">
    <property type="entry name" value="PDDEXK_6"/>
    <property type="match status" value="1"/>
</dbReference>
<dbReference type="GeneID" id="9615737"/>
<dbReference type="KEGG" id="vcn:VOLCADRAFT_105175"/>
<dbReference type="PANTHER" id="PTHR31579:SF1">
    <property type="entry name" value="OS03G0796600 PROTEIN"/>
    <property type="match status" value="1"/>
</dbReference>
<dbReference type="OrthoDB" id="534871at2759"/>
<dbReference type="InParanoid" id="D8TZ20"/>
<dbReference type="Proteomes" id="UP000001058">
    <property type="component" value="Unassembled WGS sequence"/>
</dbReference>
<keyword evidence="3" id="KW-1185">Reference proteome</keyword>
<name>D8TZ20_VOLCA</name>
<dbReference type="RefSeq" id="XP_002951749.1">
    <property type="nucleotide sequence ID" value="XM_002951703.1"/>
</dbReference>
<organism evidence="3">
    <name type="scientific">Volvox carteri f. nagariensis</name>
    <dbReference type="NCBI Taxonomy" id="3068"/>
    <lineage>
        <taxon>Eukaryota</taxon>
        <taxon>Viridiplantae</taxon>
        <taxon>Chlorophyta</taxon>
        <taxon>core chlorophytes</taxon>
        <taxon>Chlorophyceae</taxon>
        <taxon>CS clade</taxon>
        <taxon>Chlamydomonadales</taxon>
        <taxon>Volvocaceae</taxon>
        <taxon>Volvox</taxon>
    </lineage>
</organism>
<dbReference type="PANTHER" id="PTHR31579">
    <property type="entry name" value="OS03G0796600 PROTEIN"/>
    <property type="match status" value="1"/>
</dbReference>
<dbReference type="InterPro" id="IPR006502">
    <property type="entry name" value="PDDEXK-like"/>
</dbReference>
<sequence length="397" mass="42953">MQFFRAGGQRACSRRQSLCGVVCGSGRTETHEDASGGQKGPTGLMVYPNQWKSREGHILTSSLKSSATCSPLQFIFDDLASPSVQPMWAFRRAVCVPFQPAACSVRAALERKVRMLLLDNRANCRFDDMQAMASLLLQHELRAVIIHPGKPHAGMSLFARSISAPFIVVTSEDTEEVVVVDAALREHLLVAPCTPEYQRTLAATIPDLFIGTLPRLHELISSMASAISRNFASQGIDVPPWRRSTALLGRWATVKEQLCLRKEQLKSWDHLGMGYCTTTVQQLVPDPAVTPCGEEPAAPCGVEGLEAHETAWPEAQVHGDPGATAQHRPFVVVRGFEVCPGGDVPVHVVRERGDRWPNIKPGGLASLCRKQSGGAPGSSTDSDAVLGASPSSVFRSE</sequence>
<reference evidence="2 3" key="1">
    <citation type="journal article" date="2010" name="Science">
        <title>Genomic analysis of organismal complexity in the multicellular green alga Volvox carteri.</title>
        <authorList>
            <person name="Prochnik S.E."/>
            <person name="Umen J."/>
            <person name="Nedelcu A.M."/>
            <person name="Hallmann A."/>
            <person name="Miller S.M."/>
            <person name="Nishii I."/>
            <person name="Ferris P."/>
            <person name="Kuo A."/>
            <person name="Mitros T."/>
            <person name="Fritz-Laylin L.K."/>
            <person name="Hellsten U."/>
            <person name="Chapman J."/>
            <person name="Simakov O."/>
            <person name="Rensing S.A."/>
            <person name="Terry A."/>
            <person name="Pangilinan J."/>
            <person name="Kapitonov V."/>
            <person name="Jurka J."/>
            <person name="Salamov A."/>
            <person name="Shapiro H."/>
            <person name="Schmutz J."/>
            <person name="Grimwood J."/>
            <person name="Lindquist E."/>
            <person name="Lucas S."/>
            <person name="Grigoriev I.V."/>
            <person name="Schmitt R."/>
            <person name="Kirk D."/>
            <person name="Rokhsar D.S."/>
        </authorList>
    </citation>
    <scope>NUCLEOTIDE SEQUENCE [LARGE SCALE GENOMIC DNA]</scope>
    <source>
        <strain evidence="3">f. Nagariensis / Eve</strain>
    </source>
</reference>
<evidence type="ECO:0000256" key="1">
    <source>
        <dbReference type="SAM" id="MobiDB-lite"/>
    </source>
</evidence>